<evidence type="ECO:0000256" key="7">
    <source>
        <dbReference type="ARBA" id="ARBA00037273"/>
    </source>
</evidence>
<dbReference type="CDD" id="cd04590">
    <property type="entry name" value="CBS_pair_CorC_HlyC_assoc"/>
    <property type="match status" value="1"/>
</dbReference>
<dbReference type="Gene3D" id="3.10.580.10">
    <property type="entry name" value="CBS-domain"/>
    <property type="match status" value="1"/>
</dbReference>
<name>A0A5Q0BIK8_9GAMM</name>
<keyword evidence="4" id="KW-0460">Magnesium</keyword>
<dbReference type="PANTHER" id="PTHR22777">
    <property type="entry name" value="HEMOLYSIN-RELATED"/>
    <property type="match status" value="1"/>
</dbReference>
<organism evidence="11 12">
    <name type="scientific">Candidatus Methylospira mobilis</name>
    <dbReference type="NCBI Taxonomy" id="1808979"/>
    <lineage>
        <taxon>Bacteria</taxon>
        <taxon>Pseudomonadati</taxon>
        <taxon>Pseudomonadota</taxon>
        <taxon>Gammaproteobacteria</taxon>
        <taxon>Methylococcales</taxon>
        <taxon>Methylococcaceae</taxon>
        <taxon>Candidatus Methylospira</taxon>
    </lineage>
</organism>
<dbReference type="FunCoup" id="A0A5Q0BIK8">
    <property type="interactions" value="116"/>
</dbReference>
<dbReference type="OrthoDB" id="9797674at2"/>
<dbReference type="SUPFAM" id="SSF54631">
    <property type="entry name" value="CBS-domain pair"/>
    <property type="match status" value="1"/>
</dbReference>
<dbReference type="Proteomes" id="UP000325755">
    <property type="component" value="Chromosome"/>
</dbReference>
<evidence type="ECO:0000259" key="10">
    <source>
        <dbReference type="PROSITE" id="PS51371"/>
    </source>
</evidence>
<dbReference type="RefSeq" id="WP_153249694.1">
    <property type="nucleotide sequence ID" value="NZ_CP044205.1"/>
</dbReference>
<evidence type="ECO:0000256" key="1">
    <source>
        <dbReference type="ARBA" id="ARBA00006337"/>
    </source>
</evidence>
<comment type="similarity">
    <text evidence="1">Belongs to the UPF0053 family.</text>
</comment>
<gene>
    <name evidence="11" type="ORF">F6R98_14670</name>
</gene>
<dbReference type="KEGG" id="mmob:F6R98_14670"/>
<dbReference type="EMBL" id="CP044205">
    <property type="protein sequence ID" value="QFY43715.1"/>
    <property type="molecule type" value="Genomic_DNA"/>
</dbReference>
<feature type="domain" description="CBS" evidence="10">
    <location>
        <begin position="66"/>
        <end position="125"/>
    </location>
</feature>
<evidence type="ECO:0000256" key="9">
    <source>
        <dbReference type="PROSITE-ProRule" id="PRU00703"/>
    </source>
</evidence>
<dbReference type="InParanoid" id="A0A5Q0BIK8"/>
<evidence type="ECO:0000313" key="12">
    <source>
        <dbReference type="Proteomes" id="UP000325755"/>
    </source>
</evidence>
<comment type="function">
    <text evidence="7">Plays a role in the transport of magnesium and cobalt ions.</text>
</comment>
<evidence type="ECO:0000256" key="3">
    <source>
        <dbReference type="ARBA" id="ARBA00022737"/>
    </source>
</evidence>
<evidence type="ECO:0000256" key="5">
    <source>
        <dbReference type="ARBA" id="ARBA00023122"/>
    </source>
</evidence>
<dbReference type="GO" id="GO:0050660">
    <property type="term" value="F:flavin adenine dinucleotide binding"/>
    <property type="evidence" value="ECO:0007669"/>
    <property type="project" value="InterPro"/>
</dbReference>
<keyword evidence="12" id="KW-1185">Reference proteome</keyword>
<dbReference type="InterPro" id="IPR016169">
    <property type="entry name" value="FAD-bd_PCMH_sub2"/>
</dbReference>
<sequence>MSEDQPGERRSWLERLGHFLAGAPEDQEDLLAFLHDAERRQLIDPDAMAMIEGIMAFSGLRAGDIMVPRSKMVVIEHDAVPEDVFPVVTESGHSRYPVIGEDRSEVLGILLAKDLLGYRSANVSKHVYEIMRPTHFIPESKRLNVLLKEFRANRSHMAIVVDEYGAAAGLVTIEDVLEQIVGDIEDEHDPGDEEFIIEIKPSEYLVQALTPIELFNERFGTDFDEQEFDTMGGLIVNRFGHVPKRGDALDIDQFHFSVIQADDRRLNLLKLSAAGS</sequence>
<dbReference type="SMART" id="SM01091">
    <property type="entry name" value="CorC_HlyC"/>
    <property type="match status" value="1"/>
</dbReference>
<accession>A0A5Q0BIK8</accession>
<dbReference type="GO" id="GO:0005886">
    <property type="term" value="C:plasma membrane"/>
    <property type="evidence" value="ECO:0007669"/>
    <property type="project" value="TreeGrafter"/>
</dbReference>
<evidence type="ECO:0000256" key="2">
    <source>
        <dbReference type="ARBA" id="ARBA00022448"/>
    </source>
</evidence>
<dbReference type="InterPro" id="IPR046342">
    <property type="entry name" value="CBS_dom_sf"/>
</dbReference>
<dbReference type="InterPro" id="IPR005170">
    <property type="entry name" value="Transptr-assoc_dom"/>
</dbReference>
<reference evidence="11 12" key="1">
    <citation type="submission" date="2019-09" db="EMBL/GenBank/DDBJ databases">
        <title>Ecophysiology of the spiral-shaped methanotroph Methylospira mobilis as revealed by the complete genome sequence.</title>
        <authorList>
            <person name="Oshkin I.Y."/>
            <person name="Dedysh S.N."/>
            <person name="Miroshnikov K."/>
            <person name="Danilova O.V."/>
            <person name="Hakobyan A."/>
            <person name="Liesack W."/>
        </authorList>
    </citation>
    <scope>NUCLEOTIDE SEQUENCE [LARGE SCALE GENOMIC DNA]</scope>
    <source>
        <strain evidence="11 12">Shm1</strain>
    </source>
</reference>
<dbReference type="Pfam" id="PF03471">
    <property type="entry name" value="CorC_HlyC"/>
    <property type="match status" value="1"/>
</dbReference>
<dbReference type="SUPFAM" id="SSF56176">
    <property type="entry name" value="FAD-binding/transporter-associated domain-like"/>
    <property type="match status" value="1"/>
</dbReference>
<protein>
    <recommendedName>
        <fullName evidence="8">Magnesium and cobalt efflux protein CorC</fullName>
    </recommendedName>
</protein>
<keyword evidence="3" id="KW-0677">Repeat</keyword>
<keyword evidence="6" id="KW-0170">Cobalt</keyword>
<dbReference type="InterPro" id="IPR054115">
    <property type="entry name" value="CorC_N"/>
</dbReference>
<dbReference type="SMART" id="SM00116">
    <property type="entry name" value="CBS"/>
    <property type="match status" value="2"/>
</dbReference>
<proteinExistence type="inferred from homology"/>
<dbReference type="AlphaFoldDB" id="A0A5Q0BIK8"/>
<dbReference type="Gene3D" id="3.30.465.10">
    <property type="match status" value="1"/>
</dbReference>
<evidence type="ECO:0000256" key="6">
    <source>
        <dbReference type="ARBA" id="ARBA00023285"/>
    </source>
</evidence>
<dbReference type="Pfam" id="PF00571">
    <property type="entry name" value="CBS"/>
    <property type="match status" value="2"/>
</dbReference>
<dbReference type="InterPro" id="IPR036318">
    <property type="entry name" value="FAD-bd_PCMH-like_sf"/>
</dbReference>
<keyword evidence="5 9" id="KW-0129">CBS domain</keyword>
<dbReference type="FunFam" id="3.10.580.10:FF:000002">
    <property type="entry name" value="Magnesium/cobalt efflux protein CorC"/>
    <property type="match status" value="1"/>
</dbReference>
<dbReference type="InterPro" id="IPR000644">
    <property type="entry name" value="CBS_dom"/>
</dbReference>
<dbReference type="PANTHER" id="PTHR22777:SF27">
    <property type="entry name" value="MAGNESIUM AND COBALT EFFLUX PROTEIN CORC"/>
    <property type="match status" value="1"/>
</dbReference>
<evidence type="ECO:0000256" key="4">
    <source>
        <dbReference type="ARBA" id="ARBA00022842"/>
    </source>
</evidence>
<dbReference type="PROSITE" id="PS51371">
    <property type="entry name" value="CBS"/>
    <property type="match status" value="2"/>
</dbReference>
<keyword evidence="2" id="KW-0813">Transport</keyword>
<dbReference type="Pfam" id="PF21917">
    <property type="entry name" value="NMB0537_N"/>
    <property type="match status" value="1"/>
</dbReference>
<evidence type="ECO:0000256" key="8">
    <source>
        <dbReference type="ARBA" id="ARBA00040729"/>
    </source>
</evidence>
<dbReference type="InterPro" id="IPR044751">
    <property type="entry name" value="Ion_transp-like_CBS"/>
</dbReference>
<evidence type="ECO:0000313" key="11">
    <source>
        <dbReference type="EMBL" id="QFY43715.1"/>
    </source>
</evidence>
<feature type="domain" description="CBS" evidence="10">
    <location>
        <begin position="130"/>
        <end position="187"/>
    </location>
</feature>